<protein>
    <submittedName>
        <fullName evidence="1">Uncharacterized protein</fullName>
    </submittedName>
</protein>
<reference evidence="1" key="1">
    <citation type="submission" date="2019-03" db="EMBL/GenBank/DDBJ databases">
        <title>WGS assembly of Setaria viridis.</title>
        <authorList>
            <person name="Huang P."/>
            <person name="Jenkins J."/>
            <person name="Grimwood J."/>
            <person name="Barry K."/>
            <person name="Healey A."/>
            <person name="Mamidi S."/>
            <person name="Sreedasyam A."/>
            <person name="Shu S."/>
            <person name="Feldman M."/>
            <person name="Wu J."/>
            <person name="Yu Y."/>
            <person name="Chen C."/>
            <person name="Johnson J."/>
            <person name="Rokhsar D."/>
            <person name="Baxter I."/>
            <person name="Schmutz J."/>
            <person name="Brutnell T."/>
            <person name="Kellogg E."/>
        </authorList>
    </citation>
    <scope>NUCLEOTIDE SEQUENCE [LARGE SCALE GENOMIC DNA]</scope>
</reference>
<dbReference type="Proteomes" id="UP000298652">
    <property type="component" value="Chromosome 3"/>
</dbReference>
<evidence type="ECO:0000313" key="1">
    <source>
        <dbReference type="EMBL" id="TKW29310.1"/>
    </source>
</evidence>
<proteinExistence type="predicted"/>
<accession>A0A4U6VI53</accession>
<sequence length="102" mass="11766">MADHRIEDTTASARRTRAFSCRCCCCSVRIKRFLLTLAHAVSVFAGLAAVVGEDFNLQCLRLRTMQKLLHDDVWLEVRQIWHTEVRPLCCTMRFSLSNNTFC</sequence>
<name>A0A4U6VI53_SETVI</name>
<dbReference type="Gramene" id="TKW29310">
    <property type="protein sequence ID" value="TKW29310"/>
    <property type="gene ID" value="SEVIR_3G387250v2"/>
</dbReference>
<keyword evidence="2" id="KW-1185">Reference proteome</keyword>
<dbReference type="AlphaFoldDB" id="A0A4U6VI53"/>
<dbReference type="EMBL" id="CM016554">
    <property type="protein sequence ID" value="TKW29310.1"/>
    <property type="molecule type" value="Genomic_DNA"/>
</dbReference>
<organism evidence="1 2">
    <name type="scientific">Setaria viridis</name>
    <name type="common">Green bristlegrass</name>
    <name type="synonym">Setaria italica subsp. viridis</name>
    <dbReference type="NCBI Taxonomy" id="4556"/>
    <lineage>
        <taxon>Eukaryota</taxon>
        <taxon>Viridiplantae</taxon>
        <taxon>Streptophyta</taxon>
        <taxon>Embryophyta</taxon>
        <taxon>Tracheophyta</taxon>
        <taxon>Spermatophyta</taxon>
        <taxon>Magnoliopsida</taxon>
        <taxon>Liliopsida</taxon>
        <taxon>Poales</taxon>
        <taxon>Poaceae</taxon>
        <taxon>PACMAD clade</taxon>
        <taxon>Panicoideae</taxon>
        <taxon>Panicodae</taxon>
        <taxon>Paniceae</taxon>
        <taxon>Cenchrinae</taxon>
        <taxon>Setaria</taxon>
    </lineage>
</organism>
<evidence type="ECO:0000313" key="2">
    <source>
        <dbReference type="Proteomes" id="UP000298652"/>
    </source>
</evidence>
<gene>
    <name evidence="1" type="ORF">SEVIR_3G387250v2</name>
</gene>